<evidence type="ECO:0000256" key="2">
    <source>
        <dbReference type="ARBA" id="ARBA00022603"/>
    </source>
</evidence>
<dbReference type="AlphaFoldDB" id="A0A8X7T0M7"/>
<evidence type="ECO:0000256" key="4">
    <source>
        <dbReference type="ARBA" id="ARBA00022691"/>
    </source>
</evidence>
<evidence type="ECO:0000256" key="5">
    <source>
        <dbReference type="PROSITE-ProRule" id="PRU00848"/>
    </source>
</evidence>
<sequence>MSRKKKGKLRQIEASRVATTEAGAEAEAEAEVKVEVEVAKETKGSQGGQESRSDAAKLKPKPSVEKSVKVDKEPNTRFRPIHGNFRNYYTIRGRSAGSQAGDRRPETIWTPSTSAVVLNAKTRDDIDPRLRHLLNWTATANSSAQLPYERILDIGSNSGQVTLELAEAVTYIYGRAPTCVLGVDIDDELTQQARHALAHAREREAGPLNKRRRMDALALPIPVQEHSISMFQPRKVKAKLAAVPKSTVANLNSSTKTEPPSSSSGQHQNSFAASVDFRTADWVKEGSGSSIADPSSRADVGGPGWDLILGLSLTKWVHINNGTEGILRLFGRIAASLRCPATSASSSSVASTSSSPHGTSCGGGVFLLEPQAWSSYQTARSQGADVRARIRALRSAAPLERSLSTTPTAQTTKKRKRDEEEVTLDNSAQPAVDDENRHADSEEYGYPPITPADFPFILTVLFGLEGPIEIGHSQGAGFQRPLQIYIQPDFSKLPVNHADGYREARDAAVQGCLVLPWVSREFK</sequence>
<dbReference type="GO" id="GO:0032259">
    <property type="term" value="P:methylation"/>
    <property type="evidence" value="ECO:0007669"/>
    <property type="project" value="UniProtKB-KW"/>
</dbReference>
<evidence type="ECO:0000256" key="6">
    <source>
        <dbReference type="RuleBase" id="RU367087"/>
    </source>
</evidence>
<dbReference type="Pfam" id="PF06859">
    <property type="entry name" value="Bin3"/>
    <property type="match status" value="1"/>
</dbReference>
<feature type="domain" description="Bin3-type SAM" evidence="8">
    <location>
        <begin position="127"/>
        <end position="453"/>
    </location>
</feature>
<comment type="similarity">
    <text evidence="1 6">Belongs to the methyltransferase superfamily.</text>
</comment>
<dbReference type="PROSITE" id="PS51515">
    <property type="entry name" value="BIN3_SAM"/>
    <property type="match status" value="1"/>
</dbReference>
<reference evidence="9" key="1">
    <citation type="submission" date="2016-04" db="EMBL/GenBank/DDBJ databases">
        <authorList>
            <person name="Nguyen H.D."/>
            <person name="Samba Siva P."/>
            <person name="Cullis J."/>
            <person name="Levesque C.A."/>
            <person name="Hambleton S."/>
        </authorList>
    </citation>
    <scope>NUCLEOTIDE SEQUENCE</scope>
    <source>
        <strain evidence="9">DAOMC 236426</strain>
    </source>
</reference>
<dbReference type="InterPro" id="IPR010675">
    <property type="entry name" value="Bin3_C"/>
</dbReference>
<proteinExistence type="inferred from homology"/>
<evidence type="ECO:0000313" key="9">
    <source>
        <dbReference type="EMBL" id="KAE8255178.1"/>
    </source>
</evidence>
<evidence type="ECO:0000256" key="3">
    <source>
        <dbReference type="ARBA" id="ARBA00022679"/>
    </source>
</evidence>
<evidence type="ECO:0000256" key="1">
    <source>
        <dbReference type="ARBA" id="ARBA00008361"/>
    </source>
</evidence>
<keyword evidence="4 5" id="KW-0949">S-adenosyl-L-methionine</keyword>
<dbReference type="Gene3D" id="3.40.50.150">
    <property type="entry name" value="Vaccinia Virus protein VP39"/>
    <property type="match status" value="1"/>
</dbReference>
<feature type="region of interest" description="Disordered" evidence="7">
    <location>
        <begin position="398"/>
        <end position="443"/>
    </location>
</feature>
<evidence type="ECO:0000313" key="10">
    <source>
        <dbReference type="Proteomes" id="UP000077684"/>
    </source>
</evidence>
<dbReference type="EC" id="2.1.1.-" evidence="6"/>
<accession>A0A8X7T0M7</accession>
<evidence type="ECO:0000259" key="8">
    <source>
        <dbReference type="PROSITE" id="PS51515"/>
    </source>
</evidence>
<dbReference type="GO" id="GO:0040031">
    <property type="term" value="P:snRNA modification"/>
    <property type="evidence" value="ECO:0007669"/>
    <property type="project" value="TreeGrafter"/>
</dbReference>
<dbReference type="EMBL" id="LWDE02000029">
    <property type="protein sequence ID" value="KAE8255178.1"/>
    <property type="molecule type" value="Genomic_DNA"/>
</dbReference>
<dbReference type="PANTHER" id="PTHR12315:SF0">
    <property type="entry name" value="7SK SNRNA METHYLPHOSPHATE CAPPING ENZYME"/>
    <property type="match status" value="1"/>
</dbReference>
<dbReference type="GO" id="GO:0017069">
    <property type="term" value="F:snRNA binding"/>
    <property type="evidence" value="ECO:0007669"/>
    <property type="project" value="TreeGrafter"/>
</dbReference>
<keyword evidence="3 6" id="KW-0808">Transferase</keyword>
<dbReference type="Proteomes" id="UP000077684">
    <property type="component" value="Unassembled WGS sequence"/>
</dbReference>
<dbReference type="CDD" id="cd02440">
    <property type="entry name" value="AdoMet_MTases"/>
    <property type="match status" value="1"/>
</dbReference>
<dbReference type="GO" id="GO:0008173">
    <property type="term" value="F:RNA methyltransferase activity"/>
    <property type="evidence" value="ECO:0007669"/>
    <property type="project" value="UniProtKB-UniRule"/>
</dbReference>
<dbReference type="SUPFAM" id="SSF53335">
    <property type="entry name" value="S-adenosyl-L-methionine-dependent methyltransferases"/>
    <property type="match status" value="1"/>
</dbReference>
<feature type="compositionally biased region" description="Basic and acidic residues" evidence="7">
    <location>
        <begin position="30"/>
        <end position="43"/>
    </location>
</feature>
<reference evidence="9" key="2">
    <citation type="journal article" date="2019" name="IMA Fungus">
        <title>Genome sequencing and comparison of five Tilletia species to identify candidate genes for the detection of regulated species infecting wheat.</title>
        <authorList>
            <person name="Nguyen H.D.T."/>
            <person name="Sultana T."/>
            <person name="Kesanakurti P."/>
            <person name="Hambleton S."/>
        </authorList>
    </citation>
    <scope>NUCLEOTIDE SEQUENCE</scope>
    <source>
        <strain evidence="9">DAOMC 236426</strain>
    </source>
</reference>
<organism evidence="9 10">
    <name type="scientific">Tilletia controversa</name>
    <name type="common">dwarf bunt fungus</name>
    <dbReference type="NCBI Taxonomy" id="13291"/>
    <lineage>
        <taxon>Eukaryota</taxon>
        <taxon>Fungi</taxon>
        <taxon>Dikarya</taxon>
        <taxon>Basidiomycota</taxon>
        <taxon>Ustilaginomycotina</taxon>
        <taxon>Exobasidiomycetes</taxon>
        <taxon>Tilletiales</taxon>
        <taxon>Tilletiaceae</taxon>
        <taxon>Tilletia</taxon>
    </lineage>
</organism>
<dbReference type="InterPro" id="IPR029063">
    <property type="entry name" value="SAM-dependent_MTases_sf"/>
</dbReference>
<keyword evidence="2 6" id="KW-0489">Methyltransferase</keyword>
<feature type="region of interest" description="Disordered" evidence="7">
    <location>
        <begin position="250"/>
        <end position="269"/>
    </location>
</feature>
<feature type="compositionally biased region" description="Polar residues" evidence="7">
    <location>
        <begin position="402"/>
        <end position="411"/>
    </location>
</feature>
<dbReference type="InterPro" id="IPR039772">
    <property type="entry name" value="Bin3-like"/>
</dbReference>
<comment type="caution">
    <text evidence="9">The sequence shown here is derived from an EMBL/GenBank/DDBJ whole genome shotgun (WGS) entry which is preliminary data.</text>
</comment>
<feature type="region of interest" description="Disordered" evidence="7">
    <location>
        <begin position="1"/>
        <end position="70"/>
    </location>
</feature>
<dbReference type="PANTHER" id="PTHR12315">
    <property type="entry name" value="BICOID-INTERACTING PROTEIN RELATED"/>
    <property type="match status" value="1"/>
</dbReference>
<dbReference type="InterPro" id="IPR024160">
    <property type="entry name" value="BIN3_SAM-bd_dom"/>
</dbReference>
<protein>
    <recommendedName>
        <fullName evidence="6">RNA methyltransferase</fullName>
        <ecNumber evidence="6">2.1.1.-</ecNumber>
    </recommendedName>
</protein>
<gene>
    <name evidence="9" type="ORF">A4X06_0g560</name>
</gene>
<name>A0A8X7T0M7_9BASI</name>
<feature type="compositionally biased region" description="Basic and acidic residues" evidence="7">
    <location>
        <begin position="51"/>
        <end position="70"/>
    </location>
</feature>
<keyword evidence="10" id="KW-1185">Reference proteome</keyword>
<dbReference type="GO" id="GO:0008171">
    <property type="term" value="F:O-methyltransferase activity"/>
    <property type="evidence" value="ECO:0007669"/>
    <property type="project" value="UniProtKB-UniRule"/>
</dbReference>
<evidence type="ECO:0000256" key="7">
    <source>
        <dbReference type="SAM" id="MobiDB-lite"/>
    </source>
</evidence>
<feature type="compositionally biased region" description="Low complexity" evidence="7">
    <location>
        <begin position="253"/>
        <end position="264"/>
    </location>
</feature>